<gene>
    <name evidence="2" type="ORF">GYA93_15225</name>
</gene>
<name>A0A7K3LRN1_9ACTN</name>
<dbReference type="PANTHER" id="PTHR37943">
    <property type="entry name" value="PROTEIN VES"/>
    <property type="match status" value="1"/>
</dbReference>
<protein>
    <submittedName>
        <fullName evidence="2">HutD family protein</fullName>
    </submittedName>
</protein>
<proteinExistence type="predicted"/>
<dbReference type="InterPro" id="IPR011051">
    <property type="entry name" value="RmlC_Cupin_sf"/>
</dbReference>
<feature type="compositionally biased region" description="Basic and acidic residues" evidence="1">
    <location>
        <begin position="1"/>
        <end position="12"/>
    </location>
</feature>
<dbReference type="EMBL" id="JAADZU010000051">
    <property type="protein sequence ID" value="NDK90924.1"/>
    <property type="molecule type" value="Genomic_DNA"/>
</dbReference>
<comment type="caution">
    <text evidence="2">The sequence shown here is derived from an EMBL/GenBank/DDBJ whole genome shotgun (WGS) entry which is preliminary data.</text>
</comment>
<dbReference type="InterPro" id="IPR014710">
    <property type="entry name" value="RmlC-like_jellyroll"/>
</dbReference>
<keyword evidence="3" id="KW-1185">Reference proteome</keyword>
<dbReference type="AlphaFoldDB" id="A0A7K3LRN1"/>
<dbReference type="PANTHER" id="PTHR37943:SF1">
    <property type="entry name" value="PROTEIN VES"/>
    <property type="match status" value="1"/>
</dbReference>
<evidence type="ECO:0000313" key="3">
    <source>
        <dbReference type="Proteomes" id="UP000466307"/>
    </source>
</evidence>
<evidence type="ECO:0000313" key="2">
    <source>
        <dbReference type="EMBL" id="NDK90924.1"/>
    </source>
</evidence>
<sequence length="197" mass="20929">MSTRTPHRDGHVPRSGVIRGADVPLQPWRNGAGVTRRIATGGSTTAPDWTLSIAEIEAAGDFSRFDGFERTALILGADPVMLTVDGTDHHLVHLDRIHFSGDDEVAGEPTHGTTQILNLMVRRTFGRGDLTLQNVRGSVELSAEGTVAYLVLSGSLRTADDALEPLDTILVGSKAVTVHGTGTVARVHLHPTAASED</sequence>
<evidence type="ECO:0000256" key="1">
    <source>
        <dbReference type="SAM" id="MobiDB-lite"/>
    </source>
</evidence>
<dbReference type="InterPro" id="IPR010282">
    <property type="entry name" value="Uncharacterised_HutD/Ves"/>
</dbReference>
<dbReference type="Pfam" id="PF05962">
    <property type="entry name" value="HutD"/>
    <property type="match status" value="1"/>
</dbReference>
<organism evidence="2 3">
    <name type="scientific">Gordonia desulfuricans</name>
    <dbReference type="NCBI Taxonomy" id="89051"/>
    <lineage>
        <taxon>Bacteria</taxon>
        <taxon>Bacillati</taxon>
        <taxon>Actinomycetota</taxon>
        <taxon>Actinomycetes</taxon>
        <taxon>Mycobacteriales</taxon>
        <taxon>Gordoniaceae</taxon>
        <taxon>Gordonia</taxon>
    </lineage>
</organism>
<dbReference type="Proteomes" id="UP000466307">
    <property type="component" value="Unassembled WGS sequence"/>
</dbReference>
<dbReference type="RefSeq" id="WP_059038621.1">
    <property type="nucleotide sequence ID" value="NZ_JAADZU010000051.1"/>
</dbReference>
<feature type="region of interest" description="Disordered" evidence="1">
    <location>
        <begin position="1"/>
        <end position="23"/>
    </location>
</feature>
<reference evidence="2 3" key="1">
    <citation type="submission" date="2020-01" db="EMBL/GenBank/DDBJ databases">
        <title>Investigation of new actinobacteria for the biodesulphurisation of diesel fuel.</title>
        <authorList>
            <person name="Athi Narayanan S.M."/>
        </authorList>
    </citation>
    <scope>NUCLEOTIDE SEQUENCE [LARGE SCALE GENOMIC DNA]</scope>
    <source>
        <strain evidence="2 3">213E</strain>
    </source>
</reference>
<accession>A0A7K3LRN1</accession>
<dbReference type="Gene3D" id="2.60.120.10">
    <property type="entry name" value="Jelly Rolls"/>
    <property type="match status" value="1"/>
</dbReference>
<dbReference type="SUPFAM" id="SSF51182">
    <property type="entry name" value="RmlC-like cupins"/>
    <property type="match status" value="1"/>
</dbReference>